<dbReference type="Pfam" id="PF07553">
    <property type="entry name" value="Lipoprotein_Ltp"/>
    <property type="match status" value="2"/>
</dbReference>
<evidence type="ECO:0000259" key="2">
    <source>
        <dbReference type="Pfam" id="PF07553"/>
    </source>
</evidence>
<dbReference type="InterPro" id="IPR036388">
    <property type="entry name" value="WH-like_DNA-bd_sf"/>
</dbReference>
<keyword evidence="4" id="KW-1185">Reference proteome</keyword>
<dbReference type="Proteomes" id="UP001500957">
    <property type="component" value="Unassembled WGS sequence"/>
</dbReference>
<proteinExistence type="predicted"/>
<gene>
    <name evidence="3" type="ORF">GCM10009547_38910</name>
</gene>
<evidence type="ECO:0000313" key="3">
    <source>
        <dbReference type="EMBL" id="GAA0631236.1"/>
    </source>
</evidence>
<dbReference type="Gene3D" id="1.10.10.10">
    <property type="entry name" value="Winged helix-like DNA-binding domain superfamily/Winged helix DNA-binding domain"/>
    <property type="match status" value="2"/>
</dbReference>
<feature type="compositionally biased region" description="Gly residues" evidence="1">
    <location>
        <begin position="94"/>
        <end position="106"/>
    </location>
</feature>
<evidence type="ECO:0000313" key="4">
    <source>
        <dbReference type="Proteomes" id="UP001500957"/>
    </source>
</evidence>
<feature type="compositionally biased region" description="Basic and acidic residues" evidence="1">
    <location>
        <begin position="109"/>
        <end position="120"/>
    </location>
</feature>
<accession>A0ABN1H773</accession>
<feature type="compositionally biased region" description="Polar residues" evidence="1">
    <location>
        <begin position="1"/>
        <end position="14"/>
    </location>
</feature>
<reference evidence="3 4" key="1">
    <citation type="journal article" date="2019" name="Int. J. Syst. Evol. Microbiol.">
        <title>The Global Catalogue of Microorganisms (GCM) 10K type strain sequencing project: providing services to taxonomists for standard genome sequencing and annotation.</title>
        <authorList>
            <consortium name="The Broad Institute Genomics Platform"/>
            <consortium name="The Broad Institute Genome Sequencing Center for Infectious Disease"/>
            <person name="Wu L."/>
            <person name="Ma J."/>
        </authorList>
    </citation>
    <scope>NUCLEOTIDE SEQUENCE [LARGE SCALE GENOMIC DNA]</scope>
    <source>
        <strain evidence="3 4">JCM 10671</strain>
    </source>
</reference>
<feature type="domain" description="Putative host cell surface-exposed lipoprotein Ltp-like HTH region" evidence="2">
    <location>
        <begin position="175"/>
        <end position="222"/>
    </location>
</feature>
<name>A0ABN1H773_9ACTN</name>
<evidence type="ECO:0000256" key="1">
    <source>
        <dbReference type="SAM" id="MobiDB-lite"/>
    </source>
</evidence>
<protein>
    <recommendedName>
        <fullName evidence="2">Putative host cell surface-exposed lipoprotein Ltp-like HTH region domain-containing protein</fullName>
    </recommendedName>
</protein>
<sequence length="224" mass="22661">MSSNPQPHPNQSDGDQAFSALPPLPPKAPKTGNWFVRHKIATGVLAFVGVVGVAGAVGGSGSSSDTVAQSPSASTGASNGGAAGNNGSATGSDAKGGGNEAKGGGNEAKAGDAKPAEKSEPAMTMSQKNAVRSAESYLELMPFSKLGLIRQLSSSAGDGYSKADATFAVNQLKVDWNEQAYRAAQAYVDMMAFSRSGLIQQLTSSAGDQYTNAQATFAVNKLGL</sequence>
<dbReference type="EMBL" id="BAAAHE010000040">
    <property type="protein sequence ID" value="GAA0631236.1"/>
    <property type="molecule type" value="Genomic_DNA"/>
</dbReference>
<feature type="compositionally biased region" description="Low complexity" evidence="1">
    <location>
        <begin position="62"/>
        <end position="77"/>
    </location>
</feature>
<comment type="caution">
    <text evidence="3">The sequence shown here is derived from an EMBL/GenBank/DDBJ whole genome shotgun (WGS) entry which is preliminary data.</text>
</comment>
<dbReference type="RefSeq" id="WP_344607845.1">
    <property type="nucleotide sequence ID" value="NZ_BAAAHE010000040.1"/>
</dbReference>
<feature type="region of interest" description="Disordered" evidence="1">
    <location>
        <begin position="1"/>
        <end position="31"/>
    </location>
</feature>
<organism evidence="3 4">
    <name type="scientific">Sporichthya brevicatena</name>
    <dbReference type="NCBI Taxonomy" id="171442"/>
    <lineage>
        <taxon>Bacteria</taxon>
        <taxon>Bacillati</taxon>
        <taxon>Actinomycetota</taxon>
        <taxon>Actinomycetes</taxon>
        <taxon>Sporichthyales</taxon>
        <taxon>Sporichthyaceae</taxon>
        <taxon>Sporichthya</taxon>
    </lineage>
</organism>
<feature type="domain" description="Putative host cell surface-exposed lipoprotein Ltp-like HTH region" evidence="2">
    <location>
        <begin position="127"/>
        <end position="172"/>
    </location>
</feature>
<dbReference type="InterPro" id="IPR011434">
    <property type="entry name" value="Ltp-like_HTH"/>
</dbReference>
<feature type="region of interest" description="Disordered" evidence="1">
    <location>
        <begin position="59"/>
        <end position="128"/>
    </location>
</feature>